<organism evidence="2 3">
    <name type="scientific">Bacillus cereus</name>
    <dbReference type="NCBI Taxonomy" id="1396"/>
    <lineage>
        <taxon>Bacteria</taxon>
        <taxon>Bacillati</taxon>
        <taxon>Bacillota</taxon>
        <taxon>Bacilli</taxon>
        <taxon>Bacillales</taxon>
        <taxon>Bacillaceae</taxon>
        <taxon>Bacillus</taxon>
        <taxon>Bacillus cereus group</taxon>
    </lineage>
</organism>
<keyword evidence="1" id="KW-0472">Membrane</keyword>
<keyword evidence="1" id="KW-1133">Transmembrane helix</keyword>
<dbReference type="AlphaFoldDB" id="A0A9X7G5K4"/>
<evidence type="ECO:0000256" key="1">
    <source>
        <dbReference type="SAM" id="Phobius"/>
    </source>
</evidence>
<gene>
    <name evidence="2" type="ORF">COK98_26015</name>
</gene>
<feature type="transmembrane region" description="Helical" evidence="1">
    <location>
        <begin position="22"/>
        <end position="43"/>
    </location>
</feature>
<sequence>MIFIFLFSFSNLIIVYTLSLKYLAKFSFITFSIILLVIFFSLIERPLVASYRIIYTILIYSI</sequence>
<dbReference type="Proteomes" id="UP000226257">
    <property type="component" value="Unassembled WGS sequence"/>
</dbReference>
<protein>
    <submittedName>
        <fullName evidence="2">Uncharacterized protein</fullName>
    </submittedName>
</protein>
<evidence type="ECO:0000313" key="2">
    <source>
        <dbReference type="EMBL" id="PFV02746.1"/>
    </source>
</evidence>
<proteinExistence type="predicted"/>
<accession>A0A9X7G5K4</accession>
<dbReference type="EMBL" id="NVDQ01000039">
    <property type="protein sequence ID" value="PFV02746.1"/>
    <property type="molecule type" value="Genomic_DNA"/>
</dbReference>
<reference evidence="2 3" key="1">
    <citation type="submission" date="2017-09" db="EMBL/GenBank/DDBJ databases">
        <title>Large-scale bioinformatics analysis of Bacillus genomes uncovers conserved roles of natural products in bacterial physiology.</title>
        <authorList>
            <consortium name="Agbiome Team Llc"/>
            <person name="Bleich R.M."/>
            <person name="Grubbs K.J."/>
            <person name="Santa Maria K.C."/>
            <person name="Allen S.E."/>
            <person name="Farag S."/>
            <person name="Shank E.A."/>
            <person name="Bowers A."/>
        </authorList>
    </citation>
    <scope>NUCLEOTIDE SEQUENCE [LARGE SCALE GENOMIC DNA]</scope>
    <source>
        <strain evidence="2 3">AFS060282</strain>
    </source>
</reference>
<keyword evidence="1" id="KW-0812">Transmembrane</keyword>
<name>A0A9X7G5K4_BACCE</name>
<comment type="caution">
    <text evidence="2">The sequence shown here is derived from an EMBL/GenBank/DDBJ whole genome shotgun (WGS) entry which is preliminary data.</text>
</comment>
<evidence type="ECO:0000313" key="3">
    <source>
        <dbReference type="Proteomes" id="UP000226257"/>
    </source>
</evidence>